<comment type="caution">
    <text evidence="2">The sequence shown here is derived from an EMBL/GenBank/DDBJ whole genome shotgun (WGS) entry which is preliminary data.</text>
</comment>
<proteinExistence type="predicted"/>
<keyword evidence="1" id="KW-0732">Signal</keyword>
<dbReference type="Pfam" id="PF11138">
    <property type="entry name" value="DUF2911"/>
    <property type="match status" value="1"/>
</dbReference>
<evidence type="ECO:0000313" key="3">
    <source>
        <dbReference type="Proteomes" id="UP001597112"/>
    </source>
</evidence>
<feature type="chain" id="PRO_5046086682" evidence="1">
    <location>
        <begin position="20"/>
        <end position="283"/>
    </location>
</feature>
<evidence type="ECO:0000313" key="2">
    <source>
        <dbReference type="EMBL" id="MFD0997837.1"/>
    </source>
</evidence>
<reference evidence="3" key="1">
    <citation type="journal article" date="2019" name="Int. J. Syst. Evol. Microbiol.">
        <title>The Global Catalogue of Microorganisms (GCM) 10K type strain sequencing project: providing services to taxonomists for standard genome sequencing and annotation.</title>
        <authorList>
            <consortium name="The Broad Institute Genomics Platform"/>
            <consortium name="The Broad Institute Genome Sequencing Center for Infectious Disease"/>
            <person name="Wu L."/>
            <person name="Ma J."/>
        </authorList>
    </citation>
    <scope>NUCLEOTIDE SEQUENCE [LARGE SCALE GENOMIC DNA]</scope>
    <source>
        <strain evidence="3">CCUG 58938</strain>
    </source>
</reference>
<sequence length="283" mass="31204">MKKLLLIVLVIIAHLSSDAQVVTPAASPAGSVSTTIGLTDVKINYFRPRAKGRKIFGTEAAVLVPFGKIWRTGANSGTKISFSDDVKVEGIAVPKGEYLLLTWPDANEWTVVLSKDVALGGNTGKYDKANDAANFKVKPTKLTEKVETFTINIGDFSDDNKSGKVQLAWENTSVKFTITTDFEAKVMKSIEENTKVSPSNYFQAAVYYLENKKDMKQALEWVNKAAEGMNSPFWVLYQKARIQKELGDKKGATESATASLAKAKEADNRDYQMMNEELLKSLK</sequence>
<dbReference type="EMBL" id="JBHTKA010000001">
    <property type="protein sequence ID" value="MFD0997837.1"/>
    <property type="molecule type" value="Genomic_DNA"/>
</dbReference>
<feature type="signal peptide" evidence="1">
    <location>
        <begin position="1"/>
        <end position="19"/>
    </location>
</feature>
<accession>A0ABW3JVE0</accession>
<keyword evidence="3" id="KW-1185">Reference proteome</keyword>
<gene>
    <name evidence="2" type="ORF">ACFQ21_00915</name>
</gene>
<organism evidence="2 3">
    <name type="scientific">Ohtaekwangia kribbensis</name>
    <dbReference type="NCBI Taxonomy" id="688913"/>
    <lineage>
        <taxon>Bacteria</taxon>
        <taxon>Pseudomonadati</taxon>
        <taxon>Bacteroidota</taxon>
        <taxon>Cytophagia</taxon>
        <taxon>Cytophagales</taxon>
        <taxon>Fulvivirgaceae</taxon>
        <taxon>Ohtaekwangia</taxon>
    </lineage>
</organism>
<protein>
    <submittedName>
        <fullName evidence="2">DUF2911 domain-containing protein</fullName>
    </submittedName>
</protein>
<dbReference type="InterPro" id="IPR021314">
    <property type="entry name" value="DUF2911"/>
</dbReference>
<name>A0ABW3JVE0_9BACT</name>
<dbReference type="RefSeq" id="WP_377573490.1">
    <property type="nucleotide sequence ID" value="NZ_JBHTKA010000001.1"/>
</dbReference>
<dbReference type="Proteomes" id="UP001597112">
    <property type="component" value="Unassembled WGS sequence"/>
</dbReference>
<evidence type="ECO:0000256" key="1">
    <source>
        <dbReference type="SAM" id="SignalP"/>
    </source>
</evidence>